<evidence type="ECO:0000256" key="3">
    <source>
        <dbReference type="ARBA" id="ARBA00023004"/>
    </source>
</evidence>
<dbReference type="OrthoDB" id="9765171at2"/>
<dbReference type="Gene3D" id="1.10.760.10">
    <property type="entry name" value="Cytochrome c-like domain"/>
    <property type="match status" value="1"/>
</dbReference>
<keyword evidence="2 4" id="KW-0479">Metal-binding</keyword>
<reference evidence="7 8" key="1">
    <citation type="journal article" date="2012" name="J. Bacteriol.">
        <title>Genome Sequence of the Alkane-Degrading Bacterium Alcanivorax hongdengensis Type Strain A-11-3.</title>
        <authorList>
            <person name="Lai Q."/>
            <person name="Shao Z."/>
        </authorList>
    </citation>
    <scope>NUCLEOTIDE SEQUENCE [LARGE SCALE GENOMIC DNA]</scope>
    <source>
        <strain evidence="7 8">A-11-3</strain>
    </source>
</reference>
<dbReference type="PROSITE" id="PS51007">
    <property type="entry name" value="CYTC"/>
    <property type="match status" value="1"/>
</dbReference>
<evidence type="ECO:0000256" key="5">
    <source>
        <dbReference type="SAM" id="Phobius"/>
    </source>
</evidence>
<dbReference type="InterPro" id="IPR036909">
    <property type="entry name" value="Cyt_c-like_dom_sf"/>
</dbReference>
<gene>
    <name evidence="7" type="ORF">A11A3_14687</name>
</gene>
<dbReference type="Proteomes" id="UP000010164">
    <property type="component" value="Unassembled WGS sequence"/>
</dbReference>
<dbReference type="RefSeq" id="WP_008930107.1">
    <property type="nucleotide sequence ID" value="NZ_AMRJ01000031.1"/>
</dbReference>
<accession>L0W8F6</accession>
<protein>
    <submittedName>
        <fullName evidence="7">Cytochrome c family protein</fullName>
    </submittedName>
</protein>
<evidence type="ECO:0000259" key="6">
    <source>
        <dbReference type="PROSITE" id="PS51007"/>
    </source>
</evidence>
<dbReference type="PATRIC" id="fig|1177179.3.peg.2897"/>
<evidence type="ECO:0000256" key="1">
    <source>
        <dbReference type="ARBA" id="ARBA00022617"/>
    </source>
</evidence>
<dbReference type="EMBL" id="AMRJ01000031">
    <property type="protein sequence ID" value="EKF73206.1"/>
    <property type="molecule type" value="Genomic_DNA"/>
</dbReference>
<organism evidence="7 8">
    <name type="scientific">Alcanivorax hongdengensis A-11-3</name>
    <dbReference type="NCBI Taxonomy" id="1177179"/>
    <lineage>
        <taxon>Bacteria</taxon>
        <taxon>Pseudomonadati</taxon>
        <taxon>Pseudomonadota</taxon>
        <taxon>Gammaproteobacteria</taxon>
        <taxon>Oceanospirillales</taxon>
        <taxon>Alcanivoracaceae</taxon>
        <taxon>Alcanivorax</taxon>
    </lineage>
</organism>
<dbReference type="InterPro" id="IPR009056">
    <property type="entry name" value="Cyt_c-like_dom"/>
</dbReference>
<evidence type="ECO:0000313" key="7">
    <source>
        <dbReference type="EMBL" id="EKF73206.1"/>
    </source>
</evidence>
<dbReference type="GO" id="GO:0009055">
    <property type="term" value="F:electron transfer activity"/>
    <property type="evidence" value="ECO:0007669"/>
    <property type="project" value="InterPro"/>
</dbReference>
<sequence length="186" mass="20503">MTAPRFLPCIKCLIAALVIAIAAALAFIYSGLYPVGADDHHTPLTYWALETLRERSVDRASSGIEVPADLDRSERLLAGGADYNDMCAGCHLKPGKDESDFTLGLNPAPPNLTQPHQGEEDLESRAQHRFWVIKHGIKASGMPAWGPNHDDERIWSMVAFLRRLPELSPEQYQVLTARGSAEAPHH</sequence>
<dbReference type="AlphaFoldDB" id="L0W8F6"/>
<keyword evidence="8" id="KW-1185">Reference proteome</keyword>
<dbReference type="SUPFAM" id="SSF46626">
    <property type="entry name" value="Cytochrome c"/>
    <property type="match status" value="1"/>
</dbReference>
<comment type="caution">
    <text evidence="7">The sequence shown here is derived from an EMBL/GenBank/DDBJ whole genome shotgun (WGS) entry which is preliminary data.</text>
</comment>
<dbReference type="STRING" id="1177179.A11A3_14687"/>
<dbReference type="eggNOG" id="COG2010">
    <property type="taxonomic scope" value="Bacteria"/>
</dbReference>
<dbReference type="Pfam" id="PF13442">
    <property type="entry name" value="Cytochrome_CBB3"/>
    <property type="match status" value="1"/>
</dbReference>
<proteinExistence type="predicted"/>
<keyword evidence="1 4" id="KW-0349">Heme</keyword>
<evidence type="ECO:0000256" key="2">
    <source>
        <dbReference type="ARBA" id="ARBA00022723"/>
    </source>
</evidence>
<dbReference type="GO" id="GO:0020037">
    <property type="term" value="F:heme binding"/>
    <property type="evidence" value="ECO:0007669"/>
    <property type="project" value="InterPro"/>
</dbReference>
<evidence type="ECO:0000313" key="8">
    <source>
        <dbReference type="Proteomes" id="UP000010164"/>
    </source>
</evidence>
<feature type="domain" description="Cytochrome c" evidence="6">
    <location>
        <begin position="68"/>
        <end position="165"/>
    </location>
</feature>
<keyword evidence="5" id="KW-0812">Transmembrane</keyword>
<feature type="transmembrane region" description="Helical" evidence="5">
    <location>
        <begin position="12"/>
        <end position="32"/>
    </location>
</feature>
<evidence type="ECO:0000256" key="4">
    <source>
        <dbReference type="PROSITE-ProRule" id="PRU00433"/>
    </source>
</evidence>
<dbReference type="GO" id="GO:0046872">
    <property type="term" value="F:metal ion binding"/>
    <property type="evidence" value="ECO:0007669"/>
    <property type="project" value="UniProtKB-KW"/>
</dbReference>
<keyword evidence="3 4" id="KW-0408">Iron</keyword>
<keyword evidence="5" id="KW-0472">Membrane</keyword>
<keyword evidence="5" id="KW-1133">Transmembrane helix</keyword>
<name>L0W8F6_9GAMM</name>